<dbReference type="Proteomes" id="UP000323597">
    <property type="component" value="Chromosome D02"/>
</dbReference>
<evidence type="ECO:0000313" key="1">
    <source>
        <dbReference type="EMBL" id="TYI93014.1"/>
    </source>
</evidence>
<organism evidence="1 2">
    <name type="scientific">Gossypium mustelinum</name>
    <name type="common">Cotton</name>
    <name type="synonym">Gossypium caicoense</name>
    <dbReference type="NCBI Taxonomy" id="34275"/>
    <lineage>
        <taxon>Eukaryota</taxon>
        <taxon>Viridiplantae</taxon>
        <taxon>Streptophyta</taxon>
        <taxon>Embryophyta</taxon>
        <taxon>Tracheophyta</taxon>
        <taxon>Spermatophyta</taxon>
        <taxon>Magnoliopsida</taxon>
        <taxon>eudicotyledons</taxon>
        <taxon>Gunneridae</taxon>
        <taxon>Pentapetalae</taxon>
        <taxon>rosids</taxon>
        <taxon>malvids</taxon>
        <taxon>Malvales</taxon>
        <taxon>Malvaceae</taxon>
        <taxon>Malvoideae</taxon>
        <taxon>Gossypium</taxon>
    </lineage>
</organism>
<evidence type="ECO:0000313" key="2">
    <source>
        <dbReference type="Proteomes" id="UP000323597"/>
    </source>
</evidence>
<dbReference type="AlphaFoldDB" id="A0A5D2VU60"/>
<name>A0A5D2VU60_GOSMU</name>
<dbReference type="EMBL" id="CM017650">
    <property type="protein sequence ID" value="TYI93014.1"/>
    <property type="molecule type" value="Genomic_DNA"/>
</dbReference>
<protein>
    <submittedName>
        <fullName evidence="1">Uncharacterized protein</fullName>
    </submittedName>
</protein>
<reference evidence="1 2" key="1">
    <citation type="submission" date="2019-07" db="EMBL/GenBank/DDBJ databases">
        <title>WGS assembly of Gossypium mustelinum.</title>
        <authorList>
            <person name="Chen Z.J."/>
            <person name="Sreedasyam A."/>
            <person name="Ando A."/>
            <person name="Song Q."/>
            <person name="De L."/>
            <person name="Hulse-Kemp A."/>
            <person name="Ding M."/>
            <person name="Ye W."/>
            <person name="Kirkbride R."/>
            <person name="Jenkins J."/>
            <person name="Plott C."/>
            <person name="Lovell J."/>
            <person name="Lin Y.-M."/>
            <person name="Vaughn R."/>
            <person name="Liu B."/>
            <person name="Li W."/>
            <person name="Simpson S."/>
            <person name="Scheffler B."/>
            <person name="Saski C."/>
            <person name="Grover C."/>
            <person name="Hu G."/>
            <person name="Conover J."/>
            <person name="Carlson J."/>
            <person name="Shu S."/>
            <person name="Boston L."/>
            <person name="Williams M."/>
            <person name="Peterson D."/>
            <person name="Mcgee K."/>
            <person name="Jones D."/>
            <person name="Wendel J."/>
            <person name="Stelly D."/>
            <person name="Grimwood J."/>
            <person name="Schmutz J."/>
        </authorList>
    </citation>
    <scope>NUCLEOTIDE SEQUENCE [LARGE SCALE GENOMIC DNA]</scope>
    <source>
        <strain evidence="1">1408120.09</strain>
    </source>
</reference>
<accession>A0A5D2VU60</accession>
<sequence length="52" mass="5772">MEKGNRQVVVSTLQFACTDNVPTNLATAESCSLETLSTLKLAQRAKFIKNNW</sequence>
<proteinExistence type="predicted"/>
<keyword evidence="2" id="KW-1185">Reference proteome</keyword>
<gene>
    <name evidence="1" type="ORF">E1A91_D02G109200v1</name>
</gene>